<dbReference type="InterPro" id="IPR051199">
    <property type="entry name" value="LPS_LOS_Heptosyltrfase"/>
</dbReference>
<evidence type="ECO:0000313" key="3">
    <source>
        <dbReference type="EMBL" id="RWX47239.1"/>
    </source>
</evidence>
<keyword evidence="1" id="KW-0328">Glycosyltransferase</keyword>
<dbReference type="EMBL" id="MTKO01000039">
    <property type="protein sequence ID" value="RWX47239.1"/>
    <property type="molecule type" value="Genomic_DNA"/>
</dbReference>
<reference evidence="3 4" key="1">
    <citation type="submission" date="2017-01" db="EMBL/GenBank/DDBJ databases">
        <title>The cable genome- insights into the physiology and evolution of filamentous bacteria capable of sulfide oxidation via long distance electron transfer.</title>
        <authorList>
            <person name="Schreiber L."/>
            <person name="Bjerg J.T."/>
            <person name="Boggild A."/>
            <person name="Van De Vossenberg J."/>
            <person name="Meysman F."/>
            <person name="Nielsen L.P."/>
            <person name="Schramm A."/>
            <person name="Kjeldsen K.U."/>
        </authorList>
    </citation>
    <scope>NUCLEOTIDE SEQUENCE [LARGE SCALE GENOMIC DNA]</scope>
    <source>
        <strain evidence="3">MCF</strain>
    </source>
</reference>
<dbReference type="CDD" id="cd03789">
    <property type="entry name" value="GT9_LPS_heptosyltransferase"/>
    <property type="match status" value="1"/>
</dbReference>
<dbReference type="GO" id="GO:0008713">
    <property type="term" value="F:ADP-heptose-lipopolysaccharide heptosyltransferase activity"/>
    <property type="evidence" value="ECO:0007669"/>
    <property type="project" value="TreeGrafter"/>
</dbReference>
<proteinExistence type="predicted"/>
<comment type="caution">
    <text evidence="3">The sequence shown here is derived from an EMBL/GenBank/DDBJ whole genome shotgun (WGS) entry which is preliminary data.</text>
</comment>
<evidence type="ECO:0000313" key="4">
    <source>
        <dbReference type="Proteomes" id="UP000287853"/>
    </source>
</evidence>
<dbReference type="AlphaFoldDB" id="A0A3S3UA73"/>
<sequence>MYKIINRKKRIATIIADIFGNLLFFPLRLIRKQEAITPDRVKTICIIRTAYIGDVIMTLPILPALHKKYPEAKITFLTSTASAALLRNNKYIDKILTFNPFWFYSGSIKDWFAFISKLRSLRFDLLIETRADIRELALLSFWIPARFKVSYDVGGGGYLLTHRVPYPGLCHKVDYHLQLARYLDCPTEGAKAELFLTAEEEQDIVSILRVQGVTGPFIAVHPGSRLVLKRWFPERFAQVCENLFQQYGLPVVLVGGADESPLAQGIQATLQDQQCQAVLLAGVLNIRQLAALLGRAALFLCNDSAPMHIAAAMKIPTLAIFGPSKSVETAPYSPEGQVVEKDFPCRVSCDESRCCFPEYRSEYHACLQEITVQDVQQAAEKILNRSYQPIPS</sequence>
<protein>
    <submittedName>
        <fullName evidence="3">Heptosyltransferase-3</fullName>
    </submittedName>
</protein>
<dbReference type="PANTHER" id="PTHR30160:SF1">
    <property type="entry name" value="LIPOPOLYSACCHARIDE 1,2-N-ACETYLGLUCOSAMINETRANSFERASE-RELATED"/>
    <property type="match status" value="1"/>
</dbReference>
<dbReference type="InterPro" id="IPR002201">
    <property type="entry name" value="Glyco_trans_9"/>
</dbReference>
<accession>A0A3S3UA73</accession>
<organism evidence="3 4">
    <name type="scientific">Candidatus Electrothrix aarhusensis</name>
    <dbReference type="NCBI Taxonomy" id="1859131"/>
    <lineage>
        <taxon>Bacteria</taxon>
        <taxon>Pseudomonadati</taxon>
        <taxon>Thermodesulfobacteriota</taxon>
        <taxon>Desulfobulbia</taxon>
        <taxon>Desulfobulbales</taxon>
        <taxon>Desulfobulbaceae</taxon>
        <taxon>Candidatus Electrothrix</taxon>
    </lineage>
</organism>
<dbReference type="SUPFAM" id="SSF53756">
    <property type="entry name" value="UDP-Glycosyltransferase/glycogen phosphorylase"/>
    <property type="match status" value="1"/>
</dbReference>
<evidence type="ECO:0000256" key="1">
    <source>
        <dbReference type="ARBA" id="ARBA00022676"/>
    </source>
</evidence>
<gene>
    <name evidence="3" type="ORF">H206_02311</name>
</gene>
<keyword evidence="4" id="KW-1185">Reference proteome</keyword>
<evidence type="ECO:0000256" key="2">
    <source>
        <dbReference type="ARBA" id="ARBA00022679"/>
    </source>
</evidence>
<keyword evidence="2 3" id="KW-0808">Transferase</keyword>
<dbReference type="Proteomes" id="UP000287853">
    <property type="component" value="Unassembled WGS sequence"/>
</dbReference>
<dbReference type="GO" id="GO:0009244">
    <property type="term" value="P:lipopolysaccharide core region biosynthetic process"/>
    <property type="evidence" value="ECO:0007669"/>
    <property type="project" value="TreeGrafter"/>
</dbReference>
<dbReference type="GO" id="GO:0005829">
    <property type="term" value="C:cytosol"/>
    <property type="evidence" value="ECO:0007669"/>
    <property type="project" value="TreeGrafter"/>
</dbReference>
<dbReference type="Pfam" id="PF01075">
    <property type="entry name" value="Glyco_transf_9"/>
    <property type="match status" value="1"/>
</dbReference>
<name>A0A3S3UA73_9BACT</name>
<dbReference type="Gene3D" id="3.40.50.2000">
    <property type="entry name" value="Glycogen Phosphorylase B"/>
    <property type="match status" value="2"/>
</dbReference>
<dbReference type="PANTHER" id="PTHR30160">
    <property type="entry name" value="TETRAACYLDISACCHARIDE 4'-KINASE-RELATED"/>
    <property type="match status" value="1"/>
</dbReference>